<accession>A0A4T2BSD2</accession>
<protein>
    <submittedName>
        <fullName evidence="2">Uncharacterized protein</fullName>
    </submittedName>
</protein>
<gene>
    <name evidence="2" type="ORF">D4765_14115</name>
</gene>
<dbReference type="Gene3D" id="1.10.150.130">
    <property type="match status" value="1"/>
</dbReference>
<keyword evidence="1" id="KW-0238">DNA-binding</keyword>
<dbReference type="SUPFAM" id="SSF47823">
    <property type="entry name" value="lambda integrase-like, N-terminal domain"/>
    <property type="match status" value="1"/>
</dbReference>
<comment type="caution">
    <text evidence="2">The sequence shown here is derived from an EMBL/GenBank/DDBJ whole genome shotgun (WGS) entry which is preliminary data.</text>
</comment>
<dbReference type="InterPro" id="IPR010998">
    <property type="entry name" value="Integrase_recombinase_N"/>
</dbReference>
<evidence type="ECO:0000313" key="2">
    <source>
        <dbReference type="EMBL" id="TIH33812.1"/>
    </source>
</evidence>
<name>A0A4T2BSD2_9MICO</name>
<organism evidence="2 3">
    <name type="scientific">Subtercola vilae</name>
    <dbReference type="NCBI Taxonomy" id="2056433"/>
    <lineage>
        <taxon>Bacteria</taxon>
        <taxon>Bacillati</taxon>
        <taxon>Actinomycetota</taxon>
        <taxon>Actinomycetes</taxon>
        <taxon>Micrococcales</taxon>
        <taxon>Microbacteriaceae</taxon>
        <taxon>Subtercola</taxon>
    </lineage>
</organism>
<proteinExistence type="predicted"/>
<reference evidence="2 3" key="1">
    <citation type="journal article" date="2019" name="Microorganisms">
        <title>Systematic Affiliation and Genome Analysis of Subtercola vilae DB165(T) with Particular Emphasis on Cold Adaptation of an Isolate from a High-Altitude Cold Volcano Lake.</title>
        <authorList>
            <person name="Villalobos A.S."/>
            <person name="Wiese J."/>
            <person name="Imhoff J.F."/>
            <person name="Dorador C."/>
            <person name="Keller A."/>
            <person name="Hentschel U."/>
        </authorList>
    </citation>
    <scope>NUCLEOTIDE SEQUENCE [LARGE SCALE GENOMIC DNA]</scope>
    <source>
        <strain evidence="2 3">DB165</strain>
    </source>
</reference>
<evidence type="ECO:0000256" key="1">
    <source>
        <dbReference type="ARBA" id="ARBA00023125"/>
    </source>
</evidence>
<dbReference type="AlphaFoldDB" id="A0A4T2BSD2"/>
<dbReference type="EMBL" id="QYRT01000031">
    <property type="protein sequence ID" value="TIH33812.1"/>
    <property type="molecule type" value="Genomic_DNA"/>
</dbReference>
<dbReference type="GO" id="GO:0003677">
    <property type="term" value="F:DNA binding"/>
    <property type="evidence" value="ECO:0007669"/>
    <property type="project" value="UniProtKB-KW"/>
</dbReference>
<dbReference type="Proteomes" id="UP000306192">
    <property type="component" value="Unassembled WGS sequence"/>
</dbReference>
<sequence length="319" mass="34773">MRPELRTQWALFADWCASYDQAPIPASAELVTGFLTAFPGTSRTQRRRVRAIRLQHDLAGIPLDIPAMAAASSTVWSAMPGLIEAGAALSQMPRYGAPQRHGTRHGSGLRGRRDACLIVLVGVLQLSRREARQISTTDVRIDTTLTGSIIRIGDLVVPRTDTPGSCPSCAITRWLRVTNAISIGHRGTALDLIDVTRKDETSHDCDRPFSIDMPGGEGAIAGLLLLSLTHEGWTQPGVALSTRSISKIVHARRIPTGHREEPTYRRPSPAGRFAMATAEQVYRAAGDVDDEADHLLRRSQRLLALIEKTVTLGDAAERR</sequence>
<evidence type="ECO:0000313" key="3">
    <source>
        <dbReference type="Proteomes" id="UP000306192"/>
    </source>
</evidence>
<keyword evidence="3" id="KW-1185">Reference proteome</keyword>